<keyword evidence="2" id="KW-0472">Membrane</keyword>
<dbReference type="RefSeq" id="WP_234800612.1">
    <property type="nucleotide sequence ID" value="NZ_CP015136.1"/>
</dbReference>
<keyword evidence="2" id="KW-1133">Transmembrane helix</keyword>
<dbReference type="KEGG" id="abac:LuPra_05955"/>
<dbReference type="AlphaFoldDB" id="A0A143PXV9"/>
<name>A0A143PXV9_LUTPR</name>
<keyword evidence="2" id="KW-0812">Transmembrane</keyword>
<organism evidence="3 4">
    <name type="scientific">Luteitalea pratensis</name>
    <dbReference type="NCBI Taxonomy" id="1855912"/>
    <lineage>
        <taxon>Bacteria</taxon>
        <taxon>Pseudomonadati</taxon>
        <taxon>Acidobacteriota</taxon>
        <taxon>Vicinamibacteria</taxon>
        <taxon>Vicinamibacterales</taxon>
        <taxon>Vicinamibacteraceae</taxon>
        <taxon>Luteitalea</taxon>
    </lineage>
</organism>
<sequence>MARTRKLTRTGIGGSRELLTWALQGLEQEIATTRQRLQELESQARTLRASARGAIVAAVTAVASAASAATAAPKVRKKRKLSADARRRIAEAQKRRWAKARAGKE</sequence>
<reference evidence="4" key="2">
    <citation type="submission" date="2016-04" db="EMBL/GenBank/DDBJ databases">
        <title>First Complete Genome Sequence of a Subdivision 6 Acidobacterium.</title>
        <authorList>
            <person name="Huang S."/>
            <person name="Vieira S."/>
            <person name="Bunk B."/>
            <person name="Riedel T."/>
            <person name="Sproeer C."/>
            <person name="Overmann J."/>
        </authorList>
    </citation>
    <scope>NUCLEOTIDE SEQUENCE [LARGE SCALE GENOMIC DNA]</scope>
    <source>
        <strain evidence="4">DSM 100886 HEG_-6_39</strain>
    </source>
</reference>
<evidence type="ECO:0000313" key="4">
    <source>
        <dbReference type="Proteomes" id="UP000076079"/>
    </source>
</evidence>
<feature type="transmembrane region" description="Helical" evidence="2">
    <location>
        <begin position="54"/>
        <end position="72"/>
    </location>
</feature>
<dbReference type="EMBL" id="CP015136">
    <property type="protein sequence ID" value="AMY12674.1"/>
    <property type="molecule type" value="Genomic_DNA"/>
</dbReference>
<keyword evidence="1" id="KW-0175">Coiled coil</keyword>
<dbReference type="STRING" id="1855912.LuPra_05955"/>
<accession>A0A143PXV9</accession>
<gene>
    <name evidence="3" type="ORF">LuPra_05955</name>
</gene>
<evidence type="ECO:0000256" key="1">
    <source>
        <dbReference type="SAM" id="Coils"/>
    </source>
</evidence>
<evidence type="ECO:0000313" key="3">
    <source>
        <dbReference type="EMBL" id="AMY12674.1"/>
    </source>
</evidence>
<reference evidence="3 4" key="1">
    <citation type="journal article" date="2016" name="Genome Announc.">
        <title>First Complete Genome Sequence of a Subdivision 6 Acidobacterium Strain.</title>
        <authorList>
            <person name="Huang S."/>
            <person name="Vieira S."/>
            <person name="Bunk B."/>
            <person name="Riedel T."/>
            <person name="Sproer C."/>
            <person name="Overmann J."/>
        </authorList>
    </citation>
    <scope>NUCLEOTIDE SEQUENCE [LARGE SCALE GENOMIC DNA]</scope>
    <source>
        <strain evidence="4">DSM 100886 HEG_-6_39</strain>
    </source>
</reference>
<feature type="coiled-coil region" evidence="1">
    <location>
        <begin position="23"/>
        <end position="50"/>
    </location>
</feature>
<evidence type="ECO:0000256" key="2">
    <source>
        <dbReference type="SAM" id="Phobius"/>
    </source>
</evidence>
<keyword evidence="4" id="KW-1185">Reference proteome</keyword>
<protein>
    <submittedName>
        <fullName evidence="3">Uncharacterized protein</fullName>
    </submittedName>
</protein>
<dbReference type="Proteomes" id="UP000076079">
    <property type="component" value="Chromosome"/>
</dbReference>
<proteinExistence type="predicted"/>